<dbReference type="EMBL" id="QMDW01000019">
    <property type="protein sequence ID" value="RJX48522.1"/>
    <property type="molecule type" value="Genomic_DNA"/>
</dbReference>
<comment type="caution">
    <text evidence="1">The sequence shown here is derived from an EMBL/GenBank/DDBJ whole genome shotgun (WGS) entry which is preliminary data.</text>
</comment>
<sequence length="170" mass="18402">MTDASPPDDTGERNPVAIAFGEGGVPDDCQVASNRVRCSPLSHHAGLLPIKTGLEIGKTFDHDGRQGGGMMTAKQIIQPAYQLKTEFGDRVIGGFFADVMTPDHDAYPMTVYYGFRLKTVRDGFRFNSSVSQQIESHFENAAVVNTGATELTVLTTTDPFPHQLVASLRG</sequence>
<name>A0A3A6PY92_9EURY</name>
<proteinExistence type="predicted"/>
<accession>A0A3A6PY92</accession>
<dbReference type="RefSeq" id="WP_120085472.1">
    <property type="nucleotide sequence ID" value="NZ_QMDW01000019.1"/>
</dbReference>
<dbReference type="OrthoDB" id="339950at2157"/>
<dbReference type="Proteomes" id="UP000281564">
    <property type="component" value="Unassembled WGS sequence"/>
</dbReference>
<dbReference type="AlphaFoldDB" id="A0A3A6PY92"/>
<evidence type="ECO:0000313" key="2">
    <source>
        <dbReference type="Proteomes" id="UP000281564"/>
    </source>
</evidence>
<evidence type="ECO:0000313" key="1">
    <source>
        <dbReference type="EMBL" id="RJX48522.1"/>
    </source>
</evidence>
<reference evidence="1 2" key="1">
    <citation type="submission" date="2018-06" db="EMBL/GenBank/DDBJ databases">
        <title>Halonotius sp. F13-13 a new haloarchaeeon isolated from a solar saltern from Isla Cristina, Huelva, Spain.</title>
        <authorList>
            <person name="Duran-Viseras A."/>
            <person name="Sanchez-Porro C."/>
            <person name="Ventosa A."/>
        </authorList>
    </citation>
    <scope>NUCLEOTIDE SEQUENCE [LARGE SCALE GENOMIC DNA]</scope>
    <source>
        <strain evidence="1 2">CECT 7525</strain>
    </source>
</reference>
<protein>
    <submittedName>
        <fullName evidence="1">Uncharacterized protein</fullName>
    </submittedName>
</protein>
<gene>
    <name evidence="1" type="ORF">DP106_11610</name>
</gene>
<keyword evidence="2" id="KW-1185">Reference proteome</keyword>
<organism evidence="1 2">
    <name type="scientific">Halonotius pteroides</name>
    <dbReference type="NCBI Taxonomy" id="268735"/>
    <lineage>
        <taxon>Archaea</taxon>
        <taxon>Methanobacteriati</taxon>
        <taxon>Methanobacteriota</taxon>
        <taxon>Stenosarchaea group</taxon>
        <taxon>Halobacteria</taxon>
        <taxon>Halobacteriales</taxon>
        <taxon>Haloferacaceae</taxon>
        <taxon>Halonotius</taxon>
    </lineage>
</organism>